<name>A0A8X6XX37_9ARAC</name>
<dbReference type="Proteomes" id="UP000886998">
    <property type="component" value="Unassembled WGS sequence"/>
</dbReference>
<accession>A0A8X6XX37</accession>
<sequence length="123" mass="14609">MHFFSREDDSTIMRYWESQHRNRWMFVQVIELNPCYEGFPSWQNHSTTLGQKPRAFKFLRKINGHEITFEDLFTDTESDLDSDFCFDTDSESLSESENDPVLEFIPGTMDQLIQGMPESVNRR</sequence>
<protein>
    <submittedName>
        <fullName evidence="1">Uncharacterized protein</fullName>
    </submittedName>
</protein>
<proteinExistence type="predicted"/>
<gene>
    <name evidence="1" type="ORF">TNIN_385911</name>
</gene>
<organism evidence="1 2">
    <name type="scientific">Trichonephila inaurata madagascariensis</name>
    <dbReference type="NCBI Taxonomy" id="2747483"/>
    <lineage>
        <taxon>Eukaryota</taxon>
        <taxon>Metazoa</taxon>
        <taxon>Ecdysozoa</taxon>
        <taxon>Arthropoda</taxon>
        <taxon>Chelicerata</taxon>
        <taxon>Arachnida</taxon>
        <taxon>Araneae</taxon>
        <taxon>Araneomorphae</taxon>
        <taxon>Entelegynae</taxon>
        <taxon>Araneoidea</taxon>
        <taxon>Nephilidae</taxon>
        <taxon>Trichonephila</taxon>
        <taxon>Trichonephila inaurata</taxon>
    </lineage>
</organism>
<reference evidence="1" key="1">
    <citation type="submission" date="2020-08" db="EMBL/GenBank/DDBJ databases">
        <title>Multicomponent nature underlies the extraordinary mechanical properties of spider dragline silk.</title>
        <authorList>
            <person name="Kono N."/>
            <person name="Nakamura H."/>
            <person name="Mori M."/>
            <person name="Yoshida Y."/>
            <person name="Ohtoshi R."/>
            <person name="Malay A.D."/>
            <person name="Moran D.A.P."/>
            <person name="Tomita M."/>
            <person name="Numata K."/>
            <person name="Arakawa K."/>
        </authorList>
    </citation>
    <scope>NUCLEOTIDE SEQUENCE</scope>
</reference>
<keyword evidence="2" id="KW-1185">Reference proteome</keyword>
<dbReference type="EMBL" id="BMAV01013034">
    <property type="protein sequence ID" value="GFY60205.1"/>
    <property type="molecule type" value="Genomic_DNA"/>
</dbReference>
<evidence type="ECO:0000313" key="2">
    <source>
        <dbReference type="Proteomes" id="UP000886998"/>
    </source>
</evidence>
<comment type="caution">
    <text evidence="1">The sequence shown here is derived from an EMBL/GenBank/DDBJ whole genome shotgun (WGS) entry which is preliminary data.</text>
</comment>
<evidence type="ECO:0000313" key="1">
    <source>
        <dbReference type="EMBL" id="GFY60205.1"/>
    </source>
</evidence>
<dbReference type="AlphaFoldDB" id="A0A8X6XX37"/>